<organism evidence="2 3">
    <name type="scientific">Anaerocolumna aminovalerica</name>
    <dbReference type="NCBI Taxonomy" id="1527"/>
    <lineage>
        <taxon>Bacteria</taxon>
        <taxon>Bacillati</taxon>
        <taxon>Bacillota</taxon>
        <taxon>Clostridia</taxon>
        <taxon>Lachnospirales</taxon>
        <taxon>Lachnospiraceae</taxon>
        <taxon>Anaerocolumna</taxon>
    </lineage>
</organism>
<keyword evidence="1" id="KW-1133">Transmembrane helix</keyword>
<dbReference type="EMBL" id="FOWD01000001">
    <property type="protein sequence ID" value="SFN74509.1"/>
    <property type="molecule type" value="Genomic_DNA"/>
</dbReference>
<sequence length="218" mass="24813">MRIRKRWVLIGIIFLLFVVGCTIYSRTYYQWNLPKVEIMAPRSGTLLLGQYDVRSVSKKEEGSSGFTHSTQILLPLTVNYFYVDDEAEVTLTGIRNSTRKGRVTSITNTKENLVLTIGFHAENFADGESVDVSIMKETTPLNNIMPKSALHEDDKGAYLFVVMKEQGAWGREYVVRRMDVTVWVSTEQEFSVSSTIEYPVVFASDSKLADGQRVRFYP</sequence>
<accession>A0A1I5BIV1</accession>
<evidence type="ECO:0000256" key="1">
    <source>
        <dbReference type="SAM" id="Phobius"/>
    </source>
</evidence>
<name>A0A1I5BIV1_9FIRM</name>
<keyword evidence="1" id="KW-0812">Transmembrane</keyword>
<feature type="transmembrane region" description="Helical" evidence="1">
    <location>
        <begin position="7"/>
        <end position="25"/>
    </location>
</feature>
<gene>
    <name evidence="2" type="ORF">SAMN04489757_10127</name>
</gene>
<dbReference type="STRING" id="1527.SAMN04489757_10127"/>
<protein>
    <recommendedName>
        <fullName evidence="4">HlyD family secretion protein</fullName>
    </recommendedName>
</protein>
<dbReference type="OrthoDB" id="1948482at2"/>
<dbReference type="Proteomes" id="UP000198806">
    <property type="component" value="Unassembled WGS sequence"/>
</dbReference>
<keyword evidence="3" id="KW-1185">Reference proteome</keyword>
<evidence type="ECO:0000313" key="3">
    <source>
        <dbReference type="Proteomes" id="UP000198806"/>
    </source>
</evidence>
<dbReference type="RefSeq" id="WP_091683379.1">
    <property type="nucleotide sequence ID" value="NZ_BAABFM010000003.1"/>
</dbReference>
<reference evidence="2 3" key="1">
    <citation type="submission" date="2016-10" db="EMBL/GenBank/DDBJ databases">
        <authorList>
            <person name="de Groot N.N."/>
        </authorList>
    </citation>
    <scope>NUCLEOTIDE SEQUENCE [LARGE SCALE GENOMIC DNA]</scope>
    <source>
        <strain evidence="2 3">DSM 1283</strain>
    </source>
</reference>
<evidence type="ECO:0000313" key="2">
    <source>
        <dbReference type="EMBL" id="SFN74509.1"/>
    </source>
</evidence>
<proteinExistence type="predicted"/>
<dbReference type="PROSITE" id="PS51257">
    <property type="entry name" value="PROKAR_LIPOPROTEIN"/>
    <property type="match status" value="1"/>
</dbReference>
<dbReference type="AlphaFoldDB" id="A0A1I5BIV1"/>
<evidence type="ECO:0008006" key="4">
    <source>
        <dbReference type="Google" id="ProtNLM"/>
    </source>
</evidence>
<keyword evidence="1" id="KW-0472">Membrane</keyword>